<dbReference type="AlphaFoldDB" id="A0AA39VX00"/>
<reference evidence="1" key="1">
    <citation type="journal article" date="2022" name="Plant J.">
        <title>Strategies of tolerance reflected in two North American maple genomes.</title>
        <authorList>
            <person name="McEvoy S.L."/>
            <person name="Sezen U.U."/>
            <person name="Trouern-Trend A."/>
            <person name="McMahon S.M."/>
            <person name="Schaberg P.G."/>
            <person name="Yang J."/>
            <person name="Wegrzyn J.L."/>
            <person name="Swenson N.G."/>
        </authorList>
    </citation>
    <scope>NUCLEOTIDE SEQUENCE</scope>
    <source>
        <strain evidence="1">NS2018</strain>
    </source>
</reference>
<reference evidence="1" key="2">
    <citation type="submission" date="2023-06" db="EMBL/GenBank/DDBJ databases">
        <authorList>
            <person name="Swenson N.G."/>
            <person name="Wegrzyn J.L."/>
            <person name="Mcevoy S.L."/>
        </authorList>
    </citation>
    <scope>NUCLEOTIDE SEQUENCE</scope>
    <source>
        <strain evidence="1">NS2018</strain>
        <tissue evidence="1">Leaf</tissue>
    </source>
</reference>
<dbReference type="Proteomes" id="UP001168877">
    <property type="component" value="Unassembled WGS sequence"/>
</dbReference>
<sequence>MSATPVVGVGVAAPLGPAALVGLDHGGTTRRSRGAVVKVFAVAGAVEDLFVVAGAVEDLGAIAGAVELLAVLAVNGCRCQMWSWFKFLFFALESTGKQTADE</sequence>
<name>A0AA39VX00_ACESA</name>
<gene>
    <name evidence="1" type="ORF">LWI29_025935</name>
</gene>
<proteinExistence type="predicted"/>
<organism evidence="1 2">
    <name type="scientific">Acer saccharum</name>
    <name type="common">Sugar maple</name>
    <dbReference type="NCBI Taxonomy" id="4024"/>
    <lineage>
        <taxon>Eukaryota</taxon>
        <taxon>Viridiplantae</taxon>
        <taxon>Streptophyta</taxon>
        <taxon>Embryophyta</taxon>
        <taxon>Tracheophyta</taxon>
        <taxon>Spermatophyta</taxon>
        <taxon>Magnoliopsida</taxon>
        <taxon>eudicotyledons</taxon>
        <taxon>Gunneridae</taxon>
        <taxon>Pentapetalae</taxon>
        <taxon>rosids</taxon>
        <taxon>malvids</taxon>
        <taxon>Sapindales</taxon>
        <taxon>Sapindaceae</taxon>
        <taxon>Hippocastanoideae</taxon>
        <taxon>Acereae</taxon>
        <taxon>Acer</taxon>
    </lineage>
</organism>
<protein>
    <submittedName>
        <fullName evidence="1">Uncharacterized protein</fullName>
    </submittedName>
</protein>
<dbReference type="EMBL" id="JAUESC010000003">
    <property type="protein sequence ID" value="KAK0601629.1"/>
    <property type="molecule type" value="Genomic_DNA"/>
</dbReference>
<comment type="caution">
    <text evidence="1">The sequence shown here is derived from an EMBL/GenBank/DDBJ whole genome shotgun (WGS) entry which is preliminary data.</text>
</comment>
<evidence type="ECO:0000313" key="1">
    <source>
        <dbReference type="EMBL" id="KAK0601629.1"/>
    </source>
</evidence>
<evidence type="ECO:0000313" key="2">
    <source>
        <dbReference type="Proteomes" id="UP001168877"/>
    </source>
</evidence>
<keyword evidence="2" id="KW-1185">Reference proteome</keyword>
<accession>A0AA39VX00</accession>